<evidence type="ECO:0000259" key="3">
    <source>
        <dbReference type="Pfam" id="PF03648"/>
    </source>
</evidence>
<dbReference type="Proteomes" id="UP000504882">
    <property type="component" value="Unassembled WGS sequence"/>
</dbReference>
<keyword evidence="1" id="KW-0378">Hydrolase</keyword>
<dbReference type="Pfam" id="PF03648">
    <property type="entry name" value="Glyco_hydro_67N"/>
    <property type="match status" value="1"/>
</dbReference>
<keyword evidence="5" id="KW-1185">Reference proteome</keyword>
<evidence type="ECO:0000313" key="4">
    <source>
        <dbReference type="EMBL" id="TDE89560.1"/>
    </source>
</evidence>
<name>A0ABY2DYX5_9MICO</name>
<dbReference type="Pfam" id="PF16126">
    <property type="entry name" value="DUF4838"/>
    <property type="match status" value="1"/>
</dbReference>
<evidence type="ECO:0000256" key="2">
    <source>
        <dbReference type="SAM" id="MobiDB-lite"/>
    </source>
</evidence>
<feature type="domain" description="Alpha glucuronidase N-terminal" evidence="3">
    <location>
        <begin position="89"/>
        <end position="184"/>
    </location>
</feature>
<dbReference type="InterPro" id="IPR006311">
    <property type="entry name" value="TAT_signal"/>
</dbReference>
<evidence type="ECO:0000256" key="1">
    <source>
        <dbReference type="ARBA" id="ARBA00022801"/>
    </source>
</evidence>
<dbReference type="InterPro" id="IPR029018">
    <property type="entry name" value="Hex-like_dom2"/>
</dbReference>
<comment type="caution">
    <text evidence="4">The sequence shown here is derived from an EMBL/GenBank/DDBJ whole genome shotgun (WGS) entry which is preliminary data.</text>
</comment>
<evidence type="ECO:0000313" key="5">
    <source>
        <dbReference type="Proteomes" id="UP000504882"/>
    </source>
</evidence>
<sequence length="806" mass="88727">MLGFERPHNGEWTMRHTSTPETLVPPTPDSPRGIVTRRTALRAGAALGATVGVLGTAQAAHANGQASGHRRLPLARGGRTSYSVYLGAEESPVARHAAQELVDYLGEITGASFPLVVAPEPPRSGQLIVVGRHNPVAVAADLPFADLSDDGFCLRTVDTDPEASDRASILIAGAGDRGTLYGVYWFLDRLCGVRWFGPEYTVVPRQRVLTLRQSEVNAVKVPRFRFREVFAADGADQAFRHRNLLNGNSHHLREQPCPPELDSWSDFWPYEAHNFHQIVSDQSLWHGGQLLAMEPATRDQATAELIQRIDAKIEEGRDPSFGFSQMDWSWQPDADSAAFADAHGGALSAPIIDMLNEVADEVGQVIPDARLATLAYQFTFRPPTGLEVSDRVLITAAPIWADFAHPLFGEGNPETAADLDGWTQLTDQIVVWTYNTNFENYLLPFPNWWTMCESLKQLAERSVQGYFGQAAWDNGGGAETAELRAWVLARLLWDPELEPDELIREFVDNYYGAGGTQVYEYLELLADSVTSTGAALPCYISSVAPAYLPFETVWQADLLLDRAERNVRRDEILLTHVRILRMGLDMVILLRRNELASAAAEHDIRWDLEIDRRIARFNGALDASGMTAFREILAGAALGDVDWLRRLVSITPSPAAPPAEVAGLPASDWVDYQELDFTLYPLNADVVEDAAASSGYAARMTGGSIDWGIQLELSLLPPDIDWTVYVVVRADTQSEDPTARAMSIGVYPPFGNYIDLSVGQFSDGAFHTIEVPGTYRSDSAEVVWVQPPGSTAISHLYVDRIFAVRA</sequence>
<dbReference type="InterPro" id="IPR005154">
    <property type="entry name" value="Glyco_hydro_67_aGlcAse_N"/>
</dbReference>
<feature type="region of interest" description="Disordered" evidence="2">
    <location>
        <begin position="1"/>
        <end position="32"/>
    </location>
</feature>
<accession>A0ABY2DYX5</accession>
<dbReference type="EMBL" id="SMNA01000012">
    <property type="protein sequence ID" value="TDE89560.1"/>
    <property type="molecule type" value="Genomic_DNA"/>
</dbReference>
<dbReference type="PANTHER" id="PTHR47406:SF2">
    <property type="entry name" value="ALPHA GLUCURONIDASE N-TERMINAL DOMAIN-CONTAINING PROTEIN"/>
    <property type="match status" value="1"/>
</dbReference>
<dbReference type="PROSITE" id="PS51318">
    <property type="entry name" value="TAT"/>
    <property type="match status" value="1"/>
</dbReference>
<proteinExistence type="predicted"/>
<dbReference type="InterPro" id="IPR032287">
    <property type="entry name" value="DUF4838"/>
</dbReference>
<reference evidence="4 5" key="1">
    <citation type="submission" date="2019-03" db="EMBL/GenBank/DDBJ databases">
        <title>Genomic features of bacteria from cold environments.</title>
        <authorList>
            <person name="Shen L."/>
        </authorList>
    </citation>
    <scope>NUCLEOTIDE SEQUENCE [LARGE SCALE GENOMIC DNA]</scope>
    <source>
        <strain evidence="5">T3246-1</strain>
    </source>
</reference>
<organism evidence="4 5">
    <name type="scientific">Occultella glacieicola</name>
    <dbReference type="NCBI Taxonomy" id="2518684"/>
    <lineage>
        <taxon>Bacteria</taxon>
        <taxon>Bacillati</taxon>
        <taxon>Actinomycetota</taxon>
        <taxon>Actinomycetes</taxon>
        <taxon>Micrococcales</taxon>
        <taxon>Ruaniaceae</taxon>
        <taxon>Occultella</taxon>
    </lineage>
</organism>
<dbReference type="SUPFAM" id="SSF55545">
    <property type="entry name" value="beta-N-acetylhexosaminidase-like domain"/>
    <property type="match status" value="1"/>
</dbReference>
<dbReference type="Gene3D" id="3.30.379.10">
    <property type="entry name" value="Chitobiase/beta-hexosaminidase domain 2-like"/>
    <property type="match status" value="1"/>
</dbReference>
<gene>
    <name evidence="4" type="ORF">EXU48_20575</name>
</gene>
<protein>
    <submittedName>
        <fullName evidence="4">DUF4838 domain-containing protein</fullName>
    </submittedName>
</protein>
<dbReference type="PANTHER" id="PTHR47406">
    <property type="entry name" value="COAGULATION FACTOR 5/8 TYPE, C-TERMINAL"/>
    <property type="match status" value="1"/>
</dbReference>